<sequence>MKKIFKIIFTVIAISIAVFFFRPELEQIFSNLQNKYLPCSRPITYSIGSFDDRFGISKDEFLKVVNTGEVVWEKAIDKELFVYKSDGSGVLKINLIYDTRQEATQKLKDIGITVSDTKASYNDLKLKYNAMQADYLKRKADFESQVVLFQNRQNAYEKEVRYFNENGGALEKDFNRLNKEKLSLDVKFTEINKLQTILNEEVNNINALVIVLNRLVSSLNIEVNKFNTIGSEFSGEFEEGTYKEDSTSREIDIYQFDNIGKLARVLTHELGHALGLLHLENSKSVMYRLNNGVNEKLTIDDILALKKRCELASPF</sequence>
<dbReference type="AlphaFoldDB" id="A0A1J4UXJ2"/>
<feature type="domain" description="Peptidase M10 metallopeptidase" evidence="6">
    <location>
        <begin position="174"/>
        <end position="306"/>
    </location>
</feature>
<protein>
    <recommendedName>
        <fullName evidence="6">Peptidase M10 metallopeptidase domain-containing protein</fullName>
    </recommendedName>
</protein>
<keyword evidence="1" id="KW-0645">Protease</keyword>
<reference evidence="7 8" key="1">
    <citation type="journal article" date="2016" name="Environ. Microbiol.">
        <title>Genomic resolution of a cold subsurface aquifer community provides metabolic insights for novel microbes adapted to high CO concentrations.</title>
        <authorList>
            <person name="Probst A.J."/>
            <person name="Castelle C.J."/>
            <person name="Singh A."/>
            <person name="Brown C.T."/>
            <person name="Anantharaman K."/>
            <person name="Sharon I."/>
            <person name="Hug L.A."/>
            <person name="Burstein D."/>
            <person name="Emerson J.B."/>
            <person name="Thomas B.C."/>
            <person name="Banfield J.F."/>
        </authorList>
    </citation>
    <scope>NUCLEOTIDE SEQUENCE [LARGE SCALE GENOMIC DNA]</scope>
    <source>
        <strain evidence="7">CG1_02_31_12</strain>
    </source>
</reference>
<dbReference type="Proteomes" id="UP000185769">
    <property type="component" value="Unassembled WGS sequence"/>
</dbReference>
<dbReference type="InterPro" id="IPR024079">
    <property type="entry name" value="MetalloPept_cat_dom_sf"/>
</dbReference>
<evidence type="ECO:0000256" key="1">
    <source>
        <dbReference type="ARBA" id="ARBA00022670"/>
    </source>
</evidence>
<evidence type="ECO:0000256" key="5">
    <source>
        <dbReference type="SAM" id="Phobius"/>
    </source>
</evidence>
<proteinExistence type="predicted"/>
<keyword evidence="4" id="KW-0862">Zinc</keyword>
<dbReference type="STRING" id="1805280.AUJ22_01035"/>
<organism evidence="7 8">
    <name type="scientific">Candidatus Nomurabacteria bacterium CG1_02_31_12</name>
    <dbReference type="NCBI Taxonomy" id="1805280"/>
    <lineage>
        <taxon>Bacteria</taxon>
        <taxon>Candidatus Nomuraibacteriota</taxon>
    </lineage>
</organism>
<keyword evidence="5" id="KW-1133">Transmembrane helix</keyword>
<keyword evidence="3" id="KW-0378">Hydrolase</keyword>
<evidence type="ECO:0000313" key="7">
    <source>
        <dbReference type="EMBL" id="OIO29626.1"/>
    </source>
</evidence>
<accession>A0A1J4UXJ2</accession>
<gene>
    <name evidence="7" type="ORF">AUJ22_01035</name>
</gene>
<dbReference type="Pfam" id="PF00413">
    <property type="entry name" value="Peptidase_M10"/>
    <property type="match status" value="1"/>
</dbReference>
<dbReference type="EMBL" id="MNVM01000017">
    <property type="protein sequence ID" value="OIO29626.1"/>
    <property type="molecule type" value="Genomic_DNA"/>
</dbReference>
<keyword evidence="2" id="KW-0479">Metal-binding</keyword>
<dbReference type="GO" id="GO:0008270">
    <property type="term" value="F:zinc ion binding"/>
    <property type="evidence" value="ECO:0007669"/>
    <property type="project" value="InterPro"/>
</dbReference>
<dbReference type="Gene3D" id="3.40.390.10">
    <property type="entry name" value="Collagenase (Catalytic Domain)"/>
    <property type="match status" value="1"/>
</dbReference>
<dbReference type="GO" id="GO:0006508">
    <property type="term" value="P:proteolysis"/>
    <property type="evidence" value="ECO:0007669"/>
    <property type="project" value="UniProtKB-KW"/>
</dbReference>
<feature type="transmembrane region" description="Helical" evidence="5">
    <location>
        <begin position="7"/>
        <end position="25"/>
    </location>
</feature>
<evidence type="ECO:0000259" key="6">
    <source>
        <dbReference type="Pfam" id="PF00413"/>
    </source>
</evidence>
<evidence type="ECO:0000256" key="2">
    <source>
        <dbReference type="ARBA" id="ARBA00022723"/>
    </source>
</evidence>
<name>A0A1J4UXJ2_9BACT</name>
<keyword evidence="5" id="KW-0812">Transmembrane</keyword>
<comment type="caution">
    <text evidence="7">The sequence shown here is derived from an EMBL/GenBank/DDBJ whole genome shotgun (WGS) entry which is preliminary data.</text>
</comment>
<evidence type="ECO:0000313" key="8">
    <source>
        <dbReference type="Proteomes" id="UP000185769"/>
    </source>
</evidence>
<evidence type="ECO:0000256" key="4">
    <source>
        <dbReference type="ARBA" id="ARBA00022833"/>
    </source>
</evidence>
<dbReference type="GO" id="GO:0031012">
    <property type="term" value="C:extracellular matrix"/>
    <property type="evidence" value="ECO:0007669"/>
    <property type="project" value="InterPro"/>
</dbReference>
<keyword evidence="5" id="KW-0472">Membrane</keyword>
<dbReference type="SUPFAM" id="SSF55486">
    <property type="entry name" value="Metalloproteases ('zincins'), catalytic domain"/>
    <property type="match status" value="1"/>
</dbReference>
<dbReference type="GO" id="GO:0004222">
    <property type="term" value="F:metalloendopeptidase activity"/>
    <property type="evidence" value="ECO:0007669"/>
    <property type="project" value="InterPro"/>
</dbReference>
<evidence type="ECO:0000256" key="3">
    <source>
        <dbReference type="ARBA" id="ARBA00022801"/>
    </source>
</evidence>
<dbReference type="InterPro" id="IPR001818">
    <property type="entry name" value="Pept_M10_metallopeptidase"/>
</dbReference>